<sequence length="782" mass="91849">MGRISNKGIFDGASDSDSEIKTENQYAKNYDVWRKKEELNKLKTKYGEDALDHGESSSSSDDDDEAVELTQEVEKDFYKTLACLKKKDPKIYDNNVTFFQAKYDKTKTEKKPKDRPMYLKDYERKLLLEKGGIISDEEDEVKSRSRTYAEDQQQLKDEIIKEANFDDDDNVDDEKAGGLLELRQQQKTKEENEKESEYLQWLTGQNEELKDDKIKTELKPLKDFWNDPNLDNEEKFLRDYVLKKRYLENDNEDYIPTYEEIVHDSDNSLSGDEEEIEKQEEFEHKYNFRFEEPDQEFIKRYPRTVEHSLRKTDDRRKLKRAETKERKLKEKEEKMADIKKMQELKRKEIEEKIEKLREVTGATDLAFHDEDIDGDFDPEAHDKRMQELFNDNFYEGDETDQKPEFPDLDEELEIENWDRWNGEDTNEEQGHEMHCEDGNFNMDADYDPTTSLKEELIENSKGRKKRRRKSKVAEALSRPKPKYDPNDKTYEKYFDEYYKLDCEDIIGDIPCRFKYREVLPNDFGLTTEEILMAKDKELNRWCSIKKAIQRRPDNIEKYDQIAYAKKANNVGLKKKLLPSLFLEEPVDAENNQPSTSNEASVAKEMKDEAEQKPLIGKKNSKKKNVAAEMKEETAIQQVEDKIESPPMCSKSKIIPEKVKKEEAMDDIEHKTNGGSSETTNQKRKKKNKKKKKKKANVDNNQSKNSQEKVKVEAAETNSSNTINKKNGKKRKRVDADNNTKNPGGKRMKKDAKIAISDSRLTAFGINPKKFKNKLKYGNKNKN</sequence>
<feature type="compositionally biased region" description="Polar residues" evidence="3">
    <location>
        <begin position="715"/>
        <end position="724"/>
    </location>
</feature>
<dbReference type="GO" id="GO:0030686">
    <property type="term" value="C:90S preribosome"/>
    <property type="evidence" value="ECO:0007669"/>
    <property type="project" value="TreeGrafter"/>
</dbReference>
<feature type="compositionally biased region" description="Basic residues" evidence="3">
    <location>
        <begin position="681"/>
        <end position="694"/>
    </location>
</feature>
<dbReference type="AlphaFoldDB" id="A0A9N9MGL4"/>
<organism evidence="5 6">
    <name type="scientific">Ceutorhynchus assimilis</name>
    <name type="common">cabbage seed weevil</name>
    <dbReference type="NCBI Taxonomy" id="467358"/>
    <lineage>
        <taxon>Eukaryota</taxon>
        <taxon>Metazoa</taxon>
        <taxon>Ecdysozoa</taxon>
        <taxon>Arthropoda</taxon>
        <taxon>Hexapoda</taxon>
        <taxon>Insecta</taxon>
        <taxon>Pterygota</taxon>
        <taxon>Neoptera</taxon>
        <taxon>Endopterygota</taxon>
        <taxon>Coleoptera</taxon>
        <taxon>Polyphaga</taxon>
        <taxon>Cucujiformia</taxon>
        <taxon>Curculionidae</taxon>
        <taxon>Ceutorhynchinae</taxon>
        <taxon>Ceutorhynchus</taxon>
    </lineage>
</organism>
<dbReference type="InterPro" id="IPR024626">
    <property type="entry name" value="Kri1-like_C"/>
</dbReference>
<feature type="region of interest" description="Disordered" evidence="3">
    <location>
        <begin position="257"/>
        <end position="278"/>
    </location>
</feature>
<feature type="compositionally biased region" description="Basic and acidic residues" evidence="3">
    <location>
        <begin position="601"/>
        <end position="611"/>
    </location>
</feature>
<dbReference type="Pfam" id="PF05178">
    <property type="entry name" value="Kri1"/>
    <property type="match status" value="1"/>
</dbReference>
<dbReference type="InterPro" id="IPR018034">
    <property type="entry name" value="Kri1"/>
</dbReference>
<feature type="domain" description="Kri1-like C-terminal" evidence="4">
    <location>
        <begin position="488"/>
        <end position="575"/>
    </location>
</feature>
<name>A0A9N9MGL4_9CUCU</name>
<dbReference type="Proteomes" id="UP001152799">
    <property type="component" value="Chromosome 2"/>
</dbReference>
<evidence type="ECO:0000259" key="4">
    <source>
        <dbReference type="Pfam" id="PF12936"/>
    </source>
</evidence>
<evidence type="ECO:0000256" key="3">
    <source>
        <dbReference type="SAM" id="MobiDB-lite"/>
    </source>
</evidence>
<comment type="similarity">
    <text evidence="1">Belongs to the KRI1 family.</text>
</comment>
<evidence type="ECO:0000256" key="1">
    <source>
        <dbReference type="ARBA" id="ARBA00007473"/>
    </source>
</evidence>
<feature type="region of interest" description="Disordered" evidence="3">
    <location>
        <begin position="587"/>
        <end position="753"/>
    </location>
</feature>
<gene>
    <name evidence="5" type="ORF">CEUTPL_LOCUS5040</name>
</gene>
<dbReference type="OrthoDB" id="10252032at2759"/>
<feature type="compositionally biased region" description="Basic and acidic residues" evidence="3">
    <location>
        <begin position="452"/>
        <end position="461"/>
    </location>
</feature>
<dbReference type="GO" id="GO:0000447">
    <property type="term" value="P:endonucleolytic cleavage in ITS1 to separate SSU-rRNA from 5.8S rRNA and LSU-rRNA from tricistronic rRNA transcript (SSU-rRNA, 5.8S rRNA, LSU-rRNA)"/>
    <property type="evidence" value="ECO:0007669"/>
    <property type="project" value="TreeGrafter"/>
</dbReference>
<feature type="compositionally biased region" description="Basic and acidic residues" evidence="3">
    <location>
        <begin position="46"/>
        <end position="55"/>
    </location>
</feature>
<dbReference type="GO" id="GO:0005730">
    <property type="term" value="C:nucleolus"/>
    <property type="evidence" value="ECO:0007669"/>
    <property type="project" value="TreeGrafter"/>
</dbReference>
<protein>
    <recommendedName>
        <fullName evidence="2">Protein KRI1 homolog</fullName>
    </recommendedName>
</protein>
<proteinExistence type="inferred from homology"/>
<evidence type="ECO:0000256" key="2">
    <source>
        <dbReference type="ARBA" id="ARBA00017294"/>
    </source>
</evidence>
<dbReference type="PANTHER" id="PTHR14490:SF5">
    <property type="entry name" value="PROTEIN KRI1 HOMOLOG"/>
    <property type="match status" value="1"/>
</dbReference>
<feature type="compositionally biased region" description="Polar residues" evidence="3">
    <location>
        <begin position="589"/>
        <end position="599"/>
    </location>
</feature>
<evidence type="ECO:0000313" key="6">
    <source>
        <dbReference type="Proteomes" id="UP001152799"/>
    </source>
</evidence>
<feature type="compositionally biased region" description="Basic and acidic residues" evidence="3">
    <location>
        <begin position="416"/>
        <end position="437"/>
    </location>
</feature>
<dbReference type="Pfam" id="PF12936">
    <property type="entry name" value="Kri1_C"/>
    <property type="match status" value="1"/>
</dbReference>
<feature type="region of interest" description="Disordered" evidence="3">
    <location>
        <begin position="1"/>
        <end position="21"/>
    </location>
</feature>
<dbReference type="EMBL" id="OU892278">
    <property type="protein sequence ID" value="CAG9764401.1"/>
    <property type="molecule type" value="Genomic_DNA"/>
</dbReference>
<reference evidence="5" key="1">
    <citation type="submission" date="2022-01" db="EMBL/GenBank/DDBJ databases">
        <authorList>
            <person name="King R."/>
        </authorList>
    </citation>
    <scope>NUCLEOTIDE SEQUENCE</scope>
</reference>
<keyword evidence="6" id="KW-1185">Reference proteome</keyword>
<feature type="region of interest" description="Disordered" evidence="3">
    <location>
        <begin position="161"/>
        <end position="200"/>
    </location>
</feature>
<feature type="compositionally biased region" description="Basic and acidic residues" evidence="3">
    <location>
        <begin position="653"/>
        <end position="671"/>
    </location>
</feature>
<feature type="region of interest" description="Disordered" evidence="3">
    <location>
        <begin position="414"/>
        <end position="485"/>
    </location>
</feature>
<feature type="region of interest" description="Disordered" evidence="3">
    <location>
        <begin position="46"/>
        <end position="69"/>
    </location>
</feature>
<accession>A0A9N9MGL4</accession>
<dbReference type="PANTHER" id="PTHR14490">
    <property type="entry name" value="ZINC FINGER, ZZ TYPE"/>
    <property type="match status" value="1"/>
</dbReference>
<feature type="compositionally biased region" description="Basic and acidic residues" evidence="3">
    <location>
        <begin position="628"/>
        <end position="643"/>
    </location>
</feature>
<feature type="compositionally biased region" description="Basic and acidic residues" evidence="3">
    <location>
        <begin position="187"/>
        <end position="197"/>
    </location>
</feature>
<feature type="region of interest" description="Disordered" evidence="3">
    <location>
        <begin position="308"/>
        <end position="334"/>
    </location>
</feature>
<evidence type="ECO:0000313" key="5">
    <source>
        <dbReference type="EMBL" id="CAG9764401.1"/>
    </source>
</evidence>